<accession>A0A2A9NCF9</accession>
<proteinExistence type="predicted"/>
<sequence>MYRMNTKPYKLLILAYCCPVQLAFTLLQRDYVMAGAIKFDGPSKGIWAKFYTGTPRSGTGIIA</sequence>
<dbReference type="AlphaFoldDB" id="A0A2A9NCF9"/>
<keyword evidence="2" id="KW-1185">Reference proteome</keyword>
<evidence type="ECO:0000313" key="2">
    <source>
        <dbReference type="Proteomes" id="UP000242287"/>
    </source>
</evidence>
<gene>
    <name evidence="1" type="ORF">AMATHDRAFT_71672</name>
</gene>
<reference evidence="1 2" key="1">
    <citation type="submission" date="2014-02" db="EMBL/GenBank/DDBJ databases">
        <title>Transposable element dynamics among asymbiotic and ectomycorrhizal Amanita fungi.</title>
        <authorList>
            <consortium name="DOE Joint Genome Institute"/>
            <person name="Hess J."/>
            <person name="Skrede I."/>
            <person name="Wolfe B."/>
            <person name="LaButti K."/>
            <person name="Ohm R.A."/>
            <person name="Grigoriev I.V."/>
            <person name="Pringle A."/>
        </authorList>
    </citation>
    <scope>NUCLEOTIDE SEQUENCE [LARGE SCALE GENOMIC DNA]</scope>
    <source>
        <strain evidence="1 2">SKay4041</strain>
    </source>
</reference>
<dbReference type="Proteomes" id="UP000242287">
    <property type="component" value="Unassembled WGS sequence"/>
</dbReference>
<protein>
    <submittedName>
        <fullName evidence="1">Uncharacterized protein</fullName>
    </submittedName>
</protein>
<evidence type="ECO:0000313" key="1">
    <source>
        <dbReference type="EMBL" id="PFH45456.1"/>
    </source>
</evidence>
<dbReference type="EMBL" id="KZ302377">
    <property type="protein sequence ID" value="PFH45456.1"/>
    <property type="molecule type" value="Genomic_DNA"/>
</dbReference>
<organism evidence="1 2">
    <name type="scientific">Amanita thiersii Skay4041</name>
    <dbReference type="NCBI Taxonomy" id="703135"/>
    <lineage>
        <taxon>Eukaryota</taxon>
        <taxon>Fungi</taxon>
        <taxon>Dikarya</taxon>
        <taxon>Basidiomycota</taxon>
        <taxon>Agaricomycotina</taxon>
        <taxon>Agaricomycetes</taxon>
        <taxon>Agaricomycetidae</taxon>
        <taxon>Agaricales</taxon>
        <taxon>Pluteineae</taxon>
        <taxon>Amanitaceae</taxon>
        <taxon>Amanita</taxon>
    </lineage>
</organism>
<name>A0A2A9NCF9_9AGAR</name>